<evidence type="ECO:0000256" key="1">
    <source>
        <dbReference type="ARBA" id="ARBA00008791"/>
    </source>
</evidence>
<organism evidence="3 4">
    <name type="scientific">Halomarina halobia</name>
    <dbReference type="NCBI Taxonomy" id="3033386"/>
    <lineage>
        <taxon>Archaea</taxon>
        <taxon>Methanobacteriati</taxon>
        <taxon>Methanobacteriota</taxon>
        <taxon>Stenosarchaea group</taxon>
        <taxon>Halobacteria</taxon>
        <taxon>Halobacteriales</taxon>
        <taxon>Natronomonadaceae</taxon>
        <taxon>Halomarina</taxon>
    </lineage>
</organism>
<dbReference type="InterPro" id="IPR006015">
    <property type="entry name" value="Universal_stress_UspA"/>
</dbReference>
<dbReference type="InterPro" id="IPR006016">
    <property type="entry name" value="UspA"/>
</dbReference>
<feature type="domain" description="UspA" evidence="2">
    <location>
        <begin position="1"/>
        <end position="144"/>
    </location>
</feature>
<proteinExistence type="inferred from homology"/>
<dbReference type="InterPro" id="IPR014729">
    <property type="entry name" value="Rossmann-like_a/b/a_fold"/>
</dbReference>
<dbReference type="CDD" id="cd23659">
    <property type="entry name" value="USP_At3g01520-like"/>
    <property type="match status" value="1"/>
</dbReference>
<dbReference type="SUPFAM" id="SSF52402">
    <property type="entry name" value="Adenine nucleotide alpha hydrolases-like"/>
    <property type="match status" value="1"/>
</dbReference>
<dbReference type="RefSeq" id="WP_276304993.1">
    <property type="nucleotide sequence ID" value="NZ_CP119992.1"/>
</dbReference>
<sequence length="144" mass="15932">MARRVLVAYDGSLLAERGLAFATSEFPDDDIVALYVVDRERDATAMSGWGDDPHEWEDWLDAEREHAEELFDQAETIAEREGATIRTAVAVGRVHETIVRYAADHDADMVVVGTHGRSTLKKALLGSVAEEVTRRSPVPVVTVR</sequence>
<keyword evidence="4" id="KW-1185">Reference proteome</keyword>
<gene>
    <name evidence="3" type="ORF">ACFQPE_02110</name>
</gene>
<evidence type="ECO:0000313" key="3">
    <source>
        <dbReference type="EMBL" id="MFC7315591.1"/>
    </source>
</evidence>
<dbReference type="AlphaFoldDB" id="A0ABD6A5H0"/>
<dbReference type="EMBL" id="JBHTBF010000001">
    <property type="protein sequence ID" value="MFC7315591.1"/>
    <property type="molecule type" value="Genomic_DNA"/>
</dbReference>
<comment type="similarity">
    <text evidence="1">Belongs to the universal stress protein A family.</text>
</comment>
<dbReference type="Proteomes" id="UP001596547">
    <property type="component" value="Unassembled WGS sequence"/>
</dbReference>
<dbReference type="PRINTS" id="PR01438">
    <property type="entry name" value="UNVRSLSTRESS"/>
</dbReference>
<dbReference type="PANTHER" id="PTHR46268">
    <property type="entry name" value="STRESS RESPONSE PROTEIN NHAX"/>
    <property type="match status" value="1"/>
</dbReference>
<name>A0ABD6A5H0_9EURY</name>
<protein>
    <submittedName>
        <fullName evidence="3">Universal stress protein</fullName>
    </submittedName>
</protein>
<comment type="caution">
    <text evidence="3">The sequence shown here is derived from an EMBL/GenBank/DDBJ whole genome shotgun (WGS) entry which is preliminary data.</text>
</comment>
<evidence type="ECO:0000313" key="4">
    <source>
        <dbReference type="Proteomes" id="UP001596547"/>
    </source>
</evidence>
<dbReference type="Gene3D" id="3.40.50.620">
    <property type="entry name" value="HUPs"/>
    <property type="match status" value="1"/>
</dbReference>
<dbReference type="PANTHER" id="PTHR46268:SF24">
    <property type="entry name" value="UNIVERSAL STRESS PROTEIN"/>
    <property type="match status" value="1"/>
</dbReference>
<evidence type="ECO:0000259" key="2">
    <source>
        <dbReference type="Pfam" id="PF00582"/>
    </source>
</evidence>
<dbReference type="Pfam" id="PF00582">
    <property type="entry name" value="Usp"/>
    <property type="match status" value="1"/>
</dbReference>
<accession>A0ABD6A5H0</accession>
<reference evidence="3 4" key="1">
    <citation type="journal article" date="2019" name="Int. J. Syst. Evol. Microbiol.">
        <title>The Global Catalogue of Microorganisms (GCM) 10K type strain sequencing project: providing services to taxonomists for standard genome sequencing and annotation.</title>
        <authorList>
            <consortium name="The Broad Institute Genomics Platform"/>
            <consortium name="The Broad Institute Genome Sequencing Center for Infectious Disease"/>
            <person name="Wu L."/>
            <person name="Ma J."/>
        </authorList>
    </citation>
    <scope>NUCLEOTIDE SEQUENCE [LARGE SCALE GENOMIC DNA]</scope>
    <source>
        <strain evidence="3 4">PSR21</strain>
    </source>
</reference>
<dbReference type="GeneID" id="79314561"/>